<dbReference type="OrthoDB" id="427021at2"/>
<dbReference type="AlphaFoldDB" id="A0A139WWW7"/>
<reference evidence="2 3" key="1">
    <citation type="journal article" date="2013" name="Genome Biol. Evol.">
        <title>Genomes of Stigonematalean cyanobacteria (subsection V) and the evolution of oxygenic photosynthesis from prokaryotes to plastids.</title>
        <authorList>
            <person name="Dagan T."/>
            <person name="Roettger M."/>
            <person name="Stucken K."/>
            <person name="Landan G."/>
            <person name="Koch R."/>
            <person name="Major P."/>
            <person name="Gould S.B."/>
            <person name="Goremykin V.V."/>
            <person name="Rippka R."/>
            <person name="Tandeau de Marsac N."/>
            <person name="Gugger M."/>
            <person name="Lockhart P.J."/>
            <person name="Allen J.F."/>
            <person name="Brune I."/>
            <person name="Maus I."/>
            <person name="Puhler A."/>
            <person name="Martin W.F."/>
        </authorList>
    </citation>
    <scope>NUCLEOTIDE SEQUENCE [LARGE SCALE GENOMIC DNA]</scope>
    <source>
        <strain evidence="2 3">PCC 7110</strain>
    </source>
</reference>
<evidence type="ECO:0000313" key="3">
    <source>
        <dbReference type="Proteomes" id="UP000076925"/>
    </source>
</evidence>
<dbReference type="Gene3D" id="3.30.420.10">
    <property type="entry name" value="Ribonuclease H-like superfamily/Ribonuclease H"/>
    <property type="match status" value="1"/>
</dbReference>
<dbReference type="InterPro" id="IPR036397">
    <property type="entry name" value="RNaseH_sf"/>
</dbReference>
<dbReference type="GO" id="GO:0003676">
    <property type="term" value="F:nucleic acid binding"/>
    <property type="evidence" value="ECO:0007669"/>
    <property type="project" value="InterPro"/>
</dbReference>
<dbReference type="Proteomes" id="UP000076925">
    <property type="component" value="Unassembled WGS sequence"/>
</dbReference>
<gene>
    <name evidence="2" type="ORF">WA1_45595</name>
</gene>
<dbReference type="EMBL" id="ANNX02000047">
    <property type="protein sequence ID" value="KYC36934.1"/>
    <property type="molecule type" value="Genomic_DNA"/>
</dbReference>
<sequence>MQELADMLEIELLYLPSYSPNLNLIERLWKLVKKQCLYSKYYPEFSEFKAVISNFPNTATPNT</sequence>
<evidence type="ECO:0000259" key="1">
    <source>
        <dbReference type="Pfam" id="PF13358"/>
    </source>
</evidence>
<feature type="domain" description="Tc1-like transposase DDE" evidence="1">
    <location>
        <begin position="8"/>
        <end position="48"/>
    </location>
</feature>
<name>A0A139WWW7_9CYAN</name>
<evidence type="ECO:0000313" key="2">
    <source>
        <dbReference type="EMBL" id="KYC36934.1"/>
    </source>
</evidence>
<accession>A0A139WWW7</accession>
<dbReference type="InterPro" id="IPR038717">
    <property type="entry name" value="Tc1-like_DDE_dom"/>
</dbReference>
<comment type="caution">
    <text evidence="2">The sequence shown here is derived from an EMBL/GenBank/DDBJ whole genome shotgun (WGS) entry which is preliminary data.</text>
</comment>
<organism evidence="2 3">
    <name type="scientific">Scytonema hofmannii PCC 7110</name>
    <dbReference type="NCBI Taxonomy" id="128403"/>
    <lineage>
        <taxon>Bacteria</taxon>
        <taxon>Bacillati</taxon>
        <taxon>Cyanobacteriota</taxon>
        <taxon>Cyanophyceae</taxon>
        <taxon>Nostocales</taxon>
        <taxon>Scytonemataceae</taxon>
        <taxon>Scytonema</taxon>
    </lineage>
</organism>
<protein>
    <recommendedName>
        <fullName evidence="1">Tc1-like transposase DDE domain-containing protein</fullName>
    </recommendedName>
</protein>
<proteinExistence type="predicted"/>
<dbReference type="Pfam" id="PF13358">
    <property type="entry name" value="DDE_3"/>
    <property type="match status" value="1"/>
</dbReference>
<keyword evidence="3" id="KW-1185">Reference proteome</keyword>